<dbReference type="EMBL" id="HBHR01014174">
    <property type="protein sequence ID" value="CAD9865460.1"/>
    <property type="molecule type" value="Transcribed_RNA"/>
</dbReference>
<proteinExistence type="predicted"/>
<name>A0A7S2V069_9STRA</name>
<sequence length="100" mass="11461">MRELMHESCLVLVADDWPTSIKILEYALGADNGSNAFHSPKTPLKPIASMNFRTSTEDLHKFMHFLPSMEDIYSHARDLFLDQVQSLDYQQPIVRLAPLD</sequence>
<organism evidence="1">
    <name type="scientific">Fibrocapsa japonica</name>
    <dbReference type="NCBI Taxonomy" id="94617"/>
    <lineage>
        <taxon>Eukaryota</taxon>
        <taxon>Sar</taxon>
        <taxon>Stramenopiles</taxon>
        <taxon>Ochrophyta</taxon>
        <taxon>Raphidophyceae</taxon>
        <taxon>Chattonellales</taxon>
        <taxon>Chattonellaceae</taxon>
        <taxon>Fibrocapsa</taxon>
    </lineage>
</organism>
<evidence type="ECO:0000313" key="1">
    <source>
        <dbReference type="EMBL" id="CAD9865460.1"/>
    </source>
</evidence>
<accession>A0A7S2V069</accession>
<dbReference type="AlphaFoldDB" id="A0A7S2V069"/>
<gene>
    <name evidence="1" type="ORF">FJAP1339_LOCUS7016</name>
</gene>
<protein>
    <submittedName>
        <fullName evidence="1">Uncharacterized protein</fullName>
    </submittedName>
</protein>
<reference evidence="1" key="1">
    <citation type="submission" date="2021-01" db="EMBL/GenBank/DDBJ databases">
        <authorList>
            <person name="Corre E."/>
            <person name="Pelletier E."/>
            <person name="Niang G."/>
            <person name="Scheremetjew M."/>
            <person name="Finn R."/>
            <person name="Kale V."/>
            <person name="Holt S."/>
            <person name="Cochrane G."/>
            <person name="Meng A."/>
            <person name="Brown T."/>
            <person name="Cohen L."/>
        </authorList>
    </citation>
    <scope>NUCLEOTIDE SEQUENCE</scope>
    <source>
        <strain evidence="1">CCMP1661</strain>
    </source>
</reference>